<gene>
    <name evidence="3" type="primary">paaI2</name>
    <name evidence="3" type="ORF">HSEST_2227</name>
</gene>
<evidence type="ECO:0000313" key="4">
    <source>
        <dbReference type="Proteomes" id="UP000663292"/>
    </source>
</evidence>
<protein>
    <submittedName>
        <fullName evidence="3">HGG motif-containing thioesterase</fullName>
    </submittedName>
</protein>
<dbReference type="RefSeq" id="WP_229120995.1">
    <property type="nucleotide sequence ID" value="NZ_CP064791.1"/>
</dbReference>
<evidence type="ECO:0000313" key="3">
    <source>
        <dbReference type="EMBL" id="QSG15741.1"/>
    </source>
</evidence>
<feature type="domain" description="Thioesterase" evidence="2">
    <location>
        <begin position="45"/>
        <end position="115"/>
    </location>
</feature>
<dbReference type="Gene3D" id="3.10.129.10">
    <property type="entry name" value="Hotdog Thioesterase"/>
    <property type="match status" value="1"/>
</dbReference>
<dbReference type="EMBL" id="CP064791">
    <property type="protein sequence ID" value="QSG15741.1"/>
    <property type="molecule type" value="Genomic_DNA"/>
</dbReference>
<evidence type="ECO:0000259" key="2">
    <source>
        <dbReference type="Pfam" id="PF03061"/>
    </source>
</evidence>
<dbReference type="InterPro" id="IPR006683">
    <property type="entry name" value="Thioestr_dom"/>
</dbReference>
<dbReference type="NCBIfam" id="TIGR00369">
    <property type="entry name" value="unchar_dom_1"/>
    <property type="match status" value="1"/>
</dbReference>
<name>A0A897NU19_9EURY</name>
<dbReference type="AlphaFoldDB" id="A0A897NU19"/>
<sequence length="147" mass="15414">MDPVELFNEMPFTRLLGIELTAAEDGHAEGRLHVTDDHTTNPETGVVHGGATFALADSVGDAAVVSLAGELVPTIDMRIDYLAPATTDVYAVADVLRDGGSLAVTEVELFDDSETHVATAHGVYKTDGASEANVWQGDAQTSGSESR</sequence>
<dbReference type="Pfam" id="PF03061">
    <property type="entry name" value="4HBT"/>
    <property type="match status" value="1"/>
</dbReference>
<keyword evidence="1" id="KW-0378">Hydrolase</keyword>
<accession>A0A897NU19</accession>
<keyword evidence="4" id="KW-1185">Reference proteome</keyword>
<dbReference type="Proteomes" id="UP000663292">
    <property type="component" value="Chromosome"/>
</dbReference>
<dbReference type="PANTHER" id="PTHR43240">
    <property type="entry name" value="1,4-DIHYDROXY-2-NAPHTHOYL-COA THIOESTERASE 1"/>
    <property type="match status" value="1"/>
</dbReference>
<dbReference type="GO" id="GO:0016787">
    <property type="term" value="F:hydrolase activity"/>
    <property type="evidence" value="ECO:0007669"/>
    <property type="project" value="UniProtKB-KW"/>
</dbReference>
<dbReference type="CDD" id="cd03443">
    <property type="entry name" value="PaaI_thioesterase"/>
    <property type="match status" value="1"/>
</dbReference>
<proteinExistence type="predicted"/>
<reference evidence="3 4" key="1">
    <citation type="submission" date="2020-11" db="EMBL/GenBank/DDBJ databases">
        <title>Carbohydrate-dependent, anaerobic sulfur respiration: A novel catabolism in halophilic archaea.</title>
        <authorList>
            <person name="Sorokin D.Y."/>
            <person name="Messina E."/>
            <person name="Smedile F."/>
            <person name="La Cono V."/>
            <person name="Hallsworth J.E."/>
            <person name="Yakimov M.M."/>
        </authorList>
    </citation>
    <scope>NUCLEOTIDE SEQUENCE [LARGE SCALE GENOMIC DNA]</scope>
    <source>
        <strain evidence="3 4">HSR-Est</strain>
    </source>
</reference>
<dbReference type="InterPro" id="IPR029069">
    <property type="entry name" value="HotDog_dom_sf"/>
</dbReference>
<organism evidence="3 4">
    <name type="scientific">Halapricum desulfuricans</name>
    <dbReference type="NCBI Taxonomy" id="2841257"/>
    <lineage>
        <taxon>Archaea</taxon>
        <taxon>Methanobacteriati</taxon>
        <taxon>Methanobacteriota</taxon>
        <taxon>Stenosarchaea group</taxon>
        <taxon>Halobacteria</taxon>
        <taxon>Halobacteriales</taxon>
        <taxon>Haloarculaceae</taxon>
        <taxon>Halapricum</taxon>
    </lineage>
</organism>
<evidence type="ECO:0000256" key="1">
    <source>
        <dbReference type="ARBA" id="ARBA00022801"/>
    </source>
</evidence>
<dbReference type="InterPro" id="IPR003736">
    <property type="entry name" value="PAAI_dom"/>
</dbReference>
<dbReference type="SUPFAM" id="SSF54637">
    <property type="entry name" value="Thioesterase/thiol ester dehydrase-isomerase"/>
    <property type="match status" value="1"/>
</dbReference>
<dbReference type="GeneID" id="68858861"/>